<reference evidence="1 2" key="1">
    <citation type="submission" date="2020-08" db="EMBL/GenBank/DDBJ databases">
        <title>Genomic Encyclopedia of Type Strains, Phase IV (KMG-IV): sequencing the most valuable type-strain genomes for metagenomic binning, comparative biology and taxonomic classification.</title>
        <authorList>
            <person name="Goeker M."/>
        </authorList>
    </citation>
    <scope>NUCLEOTIDE SEQUENCE [LARGE SCALE GENOMIC DNA]</scope>
    <source>
        <strain evidence="1 2">DSM 23958</strain>
    </source>
</reference>
<sequence>MKNDSDRPCLSGQHRWTFTQKIPANDPHPNYWYRCSWCGKEGVQSAPGDSIKAMG</sequence>
<protein>
    <submittedName>
        <fullName evidence="1">Uncharacterized protein</fullName>
    </submittedName>
</protein>
<accession>A0A840SBS0</accession>
<keyword evidence="2" id="KW-1185">Reference proteome</keyword>
<organism evidence="1 2">
    <name type="scientific">Inhella inkyongensis</name>
    <dbReference type="NCBI Taxonomy" id="392593"/>
    <lineage>
        <taxon>Bacteria</taxon>
        <taxon>Pseudomonadati</taxon>
        <taxon>Pseudomonadota</taxon>
        <taxon>Betaproteobacteria</taxon>
        <taxon>Burkholderiales</taxon>
        <taxon>Sphaerotilaceae</taxon>
        <taxon>Inhella</taxon>
    </lineage>
</organism>
<dbReference type="AlphaFoldDB" id="A0A840SBS0"/>
<evidence type="ECO:0000313" key="2">
    <source>
        <dbReference type="Proteomes" id="UP000554837"/>
    </source>
</evidence>
<name>A0A840SBS0_9BURK</name>
<comment type="caution">
    <text evidence="1">The sequence shown here is derived from an EMBL/GenBank/DDBJ whole genome shotgun (WGS) entry which is preliminary data.</text>
</comment>
<proteinExistence type="predicted"/>
<dbReference type="Proteomes" id="UP000554837">
    <property type="component" value="Unassembled WGS sequence"/>
</dbReference>
<evidence type="ECO:0000313" key="1">
    <source>
        <dbReference type="EMBL" id="MBB5205790.1"/>
    </source>
</evidence>
<gene>
    <name evidence="1" type="ORF">HNQ51_003117</name>
</gene>
<dbReference type="EMBL" id="JACHHO010000005">
    <property type="protein sequence ID" value="MBB5205790.1"/>
    <property type="molecule type" value="Genomic_DNA"/>
</dbReference>